<evidence type="ECO:0000313" key="1">
    <source>
        <dbReference type="EMBL" id="KAL0110661.1"/>
    </source>
</evidence>
<evidence type="ECO:0008006" key="3">
    <source>
        <dbReference type="Google" id="ProtNLM"/>
    </source>
</evidence>
<accession>A0AAW2F3R2</accession>
<keyword evidence="2" id="KW-1185">Reference proteome</keyword>
<dbReference type="Gene3D" id="3.90.70.10">
    <property type="entry name" value="Cysteine proteinases"/>
    <property type="match status" value="1"/>
</dbReference>
<comment type="caution">
    <text evidence="1">The sequence shown here is derived from an EMBL/GenBank/DDBJ whole genome shotgun (WGS) entry which is preliminary data.</text>
</comment>
<name>A0AAW2F3R2_9HYME</name>
<organism evidence="1 2">
    <name type="scientific">Cardiocondyla obscurior</name>
    <dbReference type="NCBI Taxonomy" id="286306"/>
    <lineage>
        <taxon>Eukaryota</taxon>
        <taxon>Metazoa</taxon>
        <taxon>Ecdysozoa</taxon>
        <taxon>Arthropoda</taxon>
        <taxon>Hexapoda</taxon>
        <taxon>Insecta</taxon>
        <taxon>Pterygota</taxon>
        <taxon>Neoptera</taxon>
        <taxon>Endopterygota</taxon>
        <taxon>Hymenoptera</taxon>
        <taxon>Apocrita</taxon>
        <taxon>Aculeata</taxon>
        <taxon>Formicoidea</taxon>
        <taxon>Formicidae</taxon>
        <taxon>Myrmicinae</taxon>
        <taxon>Cardiocondyla</taxon>
    </lineage>
</organism>
<dbReference type="Proteomes" id="UP001430953">
    <property type="component" value="Unassembled WGS sequence"/>
</dbReference>
<sequence>MSSNTFIKFTIDILKRGKILATDYRVRGSILWNTTFLQKKSIGCKNVSVSSLNANCNAAKLIENLFESIPSYTTDYRCCKCGYIYNRKSPTCNINVDEILKHGLNNMQQAIHDNVIISKKNKKKQNAINAKIILIQTKYTLNDVSKTIKLENDNYSLAGLISYIKYGKKYSDGHYIAMAYTGMQWYKYNDMPGKRFTIHPTEEICPHLILYVKT</sequence>
<protein>
    <recommendedName>
        <fullName evidence="3">USP domain-containing protein</fullName>
    </recommendedName>
</protein>
<dbReference type="EMBL" id="JADYXP020000014">
    <property type="protein sequence ID" value="KAL0110661.1"/>
    <property type="molecule type" value="Genomic_DNA"/>
</dbReference>
<gene>
    <name evidence="1" type="ORF">PUN28_013925</name>
</gene>
<dbReference type="SUPFAM" id="SSF54001">
    <property type="entry name" value="Cysteine proteinases"/>
    <property type="match status" value="1"/>
</dbReference>
<proteinExistence type="predicted"/>
<dbReference type="AlphaFoldDB" id="A0AAW2F3R2"/>
<reference evidence="1 2" key="1">
    <citation type="submission" date="2023-03" db="EMBL/GenBank/DDBJ databases">
        <title>High recombination rates correlate with genetic variation in Cardiocondyla obscurior ants.</title>
        <authorList>
            <person name="Errbii M."/>
        </authorList>
    </citation>
    <scope>NUCLEOTIDE SEQUENCE [LARGE SCALE GENOMIC DNA]</scope>
    <source>
        <strain evidence="1">Alpha-2009</strain>
        <tissue evidence="1">Whole body</tissue>
    </source>
</reference>
<evidence type="ECO:0000313" key="2">
    <source>
        <dbReference type="Proteomes" id="UP001430953"/>
    </source>
</evidence>
<dbReference type="InterPro" id="IPR038765">
    <property type="entry name" value="Papain-like_cys_pep_sf"/>
</dbReference>